<dbReference type="GO" id="GO:0032543">
    <property type="term" value="P:mitochondrial translation"/>
    <property type="evidence" value="ECO:0007669"/>
    <property type="project" value="TreeGrafter"/>
</dbReference>
<evidence type="ECO:0000256" key="1">
    <source>
        <dbReference type="ARBA" id="ARBA00022741"/>
    </source>
</evidence>
<dbReference type="GO" id="GO:0005739">
    <property type="term" value="C:mitochondrion"/>
    <property type="evidence" value="ECO:0007669"/>
    <property type="project" value="TreeGrafter"/>
</dbReference>
<dbReference type="GO" id="GO:0003924">
    <property type="term" value="F:GTPase activity"/>
    <property type="evidence" value="ECO:0007669"/>
    <property type="project" value="TreeGrafter"/>
</dbReference>
<feature type="domain" description="G" evidence="3">
    <location>
        <begin position="189"/>
        <end position="270"/>
    </location>
</feature>
<evidence type="ECO:0000256" key="2">
    <source>
        <dbReference type="ARBA" id="ARBA00023134"/>
    </source>
</evidence>
<accession>A0A564ZA36</accession>
<name>A0A564ZA36_HYMDI</name>
<keyword evidence="5" id="KW-1185">Reference proteome</keyword>
<dbReference type="SUPFAM" id="SSF52540">
    <property type="entry name" value="P-loop containing nucleoside triphosphate hydrolases"/>
    <property type="match status" value="1"/>
</dbReference>
<dbReference type="EMBL" id="CABIJS010000700">
    <property type="protein sequence ID" value="VUZ56219.1"/>
    <property type="molecule type" value="Genomic_DNA"/>
</dbReference>
<gene>
    <name evidence="4" type="ORF">WMSIL1_LOCUS13912</name>
</gene>
<keyword evidence="1" id="KW-0547">Nucleotide-binding</keyword>
<dbReference type="PANTHER" id="PTHR45782:SF4">
    <property type="entry name" value="MITOCHONDRIAL RIBOSOME-ASSOCIATED GTPASE 1"/>
    <property type="match status" value="1"/>
</dbReference>
<dbReference type="PRINTS" id="PR00326">
    <property type="entry name" value="GTP1OBG"/>
</dbReference>
<proteinExistence type="predicted"/>
<dbReference type="InterPro" id="IPR027417">
    <property type="entry name" value="P-loop_NTPase"/>
</dbReference>
<dbReference type="Pfam" id="PF01926">
    <property type="entry name" value="MMR_HSR1"/>
    <property type="match status" value="1"/>
</dbReference>
<dbReference type="InterPro" id="IPR006073">
    <property type="entry name" value="GTP-bd"/>
</dbReference>
<sequence length="407" mass="44915">MFGRLTVSCNSRHLFLSCLIRRTLFNTSNLYLNYIRHIPPSAINWYPGHMQKGLKAIYSRLSEIDVVIEIHDARIPLTGRCQFVKEAGQIRPHILVMSKTDLAEPIKDVNKHKSLISSGDSDLGPHYHPPTEIFFTNLKHPEKQRRLLHRLLASIAELSPRSMQNREFPNVEGCGNENVSTCSQRSVNAVVVGLPNCGKSTLINALRGFASGGSRGSAVAVGKDAGRTRSVGGPVVIARDFPVIGEGGITQELCTIRLIDTPGILEPKAQTFCGQLSLAVCGAVDWNAVDKILLADYLLFCLNVHSNYEYVRVFGLPGPTERVDELLAWVAARRRLIRTTTTTFHHHFSEDLPTPIGEPDLNAAATHLLRAFNQGVLGRITLLPSVDESRAKAFFVPASAHLYRSSQ</sequence>
<dbReference type="Gene3D" id="3.40.50.300">
    <property type="entry name" value="P-loop containing nucleotide triphosphate hydrolases"/>
    <property type="match status" value="1"/>
</dbReference>
<evidence type="ECO:0000313" key="4">
    <source>
        <dbReference type="EMBL" id="VUZ56219.1"/>
    </source>
</evidence>
<dbReference type="Proteomes" id="UP000321570">
    <property type="component" value="Unassembled WGS sequence"/>
</dbReference>
<dbReference type="GO" id="GO:0005525">
    <property type="term" value="F:GTP binding"/>
    <property type="evidence" value="ECO:0007669"/>
    <property type="project" value="UniProtKB-KW"/>
</dbReference>
<dbReference type="Gene3D" id="1.10.1580.10">
    <property type="match status" value="1"/>
</dbReference>
<dbReference type="PANTHER" id="PTHR45782">
    <property type="entry name" value="MITOCHONDRIAL RIBOSOME-ASSOCIATED GTPASE 1"/>
    <property type="match status" value="1"/>
</dbReference>
<reference evidence="4 5" key="1">
    <citation type="submission" date="2019-07" db="EMBL/GenBank/DDBJ databases">
        <authorList>
            <person name="Jastrzebski P J."/>
            <person name="Paukszto L."/>
            <person name="Jastrzebski P J."/>
        </authorList>
    </citation>
    <scope>NUCLEOTIDE SEQUENCE [LARGE SCALE GENOMIC DNA]</scope>
    <source>
        <strain evidence="4 5">WMS-il1</strain>
    </source>
</reference>
<keyword evidence="2" id="KW-0342">GTP-binding</keyword>
<dbReference type="AlphaFoldDB" id="A0A564ZA36"/>
<protein>
    <recommendedName>
        <fullName evidence="3">G domain-containing protein</fullName>
    </recommendedName>
</protein>
<organism evidence="4 5">
    <name type="scientific">Hymenolepis diminuta</name>
    <name type="common">Rat tapeworm</name>
    <dbReference type="NCBI Taxonomy" id="6216"/>
    <lineage>
        <taxon>Eukaryota</taxon>
        <taxon>Metazoa</taxon>
        <taxon>Spiralia</taxon>
        <taxon>Lophotrochozoa</taxon>
        <taxon>Platyhelminthes</taxon>
        <taxon>Cestoda</taxon>
        <taxon>Eucestoda</taxon>
        <taxon>Cyclophyllidea</taxon>
        <taxon>Hymenolepididae</taxon>
        <taxon>Hymenolepis</taxon>
    </lineage>
</organism>
<dbReference type="InterPro" id="IPR023179">
    <property type="entry name" value="GTP-bd_ortho_bundle_sf"/>
</dbReference>
<evidence type="ECO:0000259" key="3">
    <source>
        <dbReference type="Pfam" id="PF01926"/>
    </source>
</evidence>
<evidence type="ECO:0000313" key="5">
    <source>
        <dbReference type="Proteomes" id="UP000321570"/>
    </source>
</evidence>